<feature type="compositionally biased region" description="Basic and acidic residues" evidence="2">
    <location>
        <begin position="1"/>
        <end position="21"/>
    </location>
</feature>
<feature type="domain" description="BHLH" evidence="3">
    <location>
        <begin position="143"/>
        <end position="191"/>
    </location>
</feature>
<accession>A0A9W6YVK1</accession>
<dbReference type="Proteomes" id="UP001165063">
    <property type="component" value="Unassembled WGS sequence"/>
</dbReference>
<keyword evidence="5" id="KW-1185">Reference proteome</keyword>
<protein>
    <submittedName>
        <fullName evidence="4">Unnamed protein product</fullName>
    </submittedName>
</protein>
<dbReference type="AlphaFoldDB" id="A0A9W6YVK1"/>
<dbReference type="GO" id="GO:0005634">
    <property type="term" value="C:nucleus"/>
    <property type="evidence" value="ECO:0007669"/>
    <property type="project" value="TreeGrafter"/>
</dbReference>
<feature type="compositionally biased region" description="Polar residues" evidence="2">
    <location>
        <begin position="65"/>
        <end position="79"/>
    </location>
</feature>
<dbReference type="PANTHER" id="PTHR47787:SF1">
    <property type="entry name" value="CENTROMERE-BINDING PROTEIN 1"/>
    <property type="match status" value="1"/>
</dbReference>
<gene>
    <name evidence="4" type="ORF">Amon01_000513300</name>
</gene>
<dbReference type="InterPro" id="IPR011598">
    <property type="entry name" value="bHLH_dom"/>
</dbReference>
<evidence type="ECO:0000313" key="4">
    <source>
        <dbReference type="EMBL" id="GMG39188.1"/>
    </source>
</evidence>
<dbReference type="SMART" id="SM00353">
    <property type="entry name" value="HLH"/>
    <property type="match status" value="1"/>
</dbReference>
<organism evidence="4 5">
    <name type="scientific">Ambrosiozyma monospora</name>
    <name type="common">Yeast</name>
    <name type="synonym">Endomycopsis monosporus</name>
    <dbReference type="NCBI Taxonomy" id="43982"/>
    <lineage>
        <taxon>Eukaryota</taxon>
        <taxon>Fungi</taxon>
        <taxon>Dikarya</taxon>
        <taxon>Ascomycota</taxon>
        <taxon>Saccharomycotina</taxon>
        <taxon>Pichiomycetes</taxon>
        <taxon>Pichiales</taxon>
        <taxon>Pichiaceae</taxon>
        <taxon>Ambrosiozyma</taxon>
    </lineage>
</organism>
<feature type="compositionally biased region" description="Basic and acidic residues" evidence="2">
    <location>
        <begin position="80"/>
        <end position="89"/>
    </location>
</feature>
<evidence type="ECO:0000256" key="1">
    <source>
        <dbReference type="SAM" id="Coils"/>
    </source>
</evidence>
<dbReference type="OrthoDB" id="71302at2759"/>
<dbReference type="GO" id="GO:0003700">
    <property type="term" value="F:DNA-binding transcription factor activity"/>
    <property type="evidence" value="ECO:0007669"/>
    <property type="project" value="TreeGrafter"/>
</dbReference>
<evidence type="ECO:0000256" key="2">
    <source>
        <dbReference type="SAM" id="MobiDB-lite"/>
    </source>
</evidence>
<comment type="caution">
    <text evidence="4">The sequence shown here is derived from an EMBL/GenBank/DDBJ whole genome shotgun (WGS) entry which is preliminary data.</text>
</comment>
<evidence type="ECO:0000313" key="5">
    <source>
        <dbReference type="Proteomes" id="UP001165063"/>
    </source>
</evidence>
<dbReference type="EMBL" id="BSXU01002725">
    <property type="protein sequence ID" value="GMG39188.1"/>
    <property type="molecule type" value="Genomic_DNA"/>
</dbReference>
<dbReference type="GO" id="GO:0046983">
    <property type="term" value="F:protein dimerization activity"/>
    <property type="evidence" value="ECO:0007669"/>
    <property type="project" value="InterPro"/>
</dbReference>
<dbReference type="SUPFAM" id="SSF47459">
    <property type="entry name" value="HLH, helix-loop-helix DNA-binding domain"/>
    <property type="match status" value="1"/>
</dbReference>
<feature type="compositionally biased region" description="Low complexity" evidence="2">
    <location>
        <begin position="35"/>
        <end position="53"/>
    </location>
</feature>
<dbReference type="PANTHER" id="PTHR47787">
    <property type="entry name" value="CENTROMERE-BINDING PROTEIN 1"/>
    <property type="match status" value="1"/>
</dbReference>
<reference evidence="4" key="1">
    <citation type="submission" date="2023-04" db="EMBL/GenBank/DDBJ databases">
        <title>Ambrosiozyma monospora NBRC 1965.</title>
        <authorList>
            <person name="Ichikawa N."/>
            <person name="Sato H."/>
            <person name="Tonouchi N."/>
        </authorList>
    </citation>
    <scope>NUCLEOTIDE SEQUENCE</scope>
    <source>
        <strain evidence="4">NBRC 1965</strain>
    </source>
</reference>
<sequence>MSSNQQDHEELPSVKRQKLDSEQLNDSSARDSHADTATTTETGATTTTSSANSPHIHSTGDEHNNANSLISQAIPQINSRAEEGNEGSKENLQQNGDGEDPNAETAFKSGLHVPEPTTLESGHDKTLGGEVVPKPGSEEYKALRKANHKEVERKRRESINNAIKELQDLLPTHDTNKSQIIKRAAEFIKRLKENEASNIEKWTLEKLITDQAVNELANSNEKLKVELEKAYREIEHWKKAFFEQQREMDALRKSAKASTSTSN</sequence>
<keyword evidence="1" id="KW-0175">Coiled coil</keyword>
<feature type="coiled-coil region" evidence="1">
    <location>
        <begin position="213"/>
        <end position="240"/>
    </location>
</feature>
<feature type="region of interest" description="Disordered" evidence="2">
    <location>
        <begin position="1"/>
        <end position="136"/>
    </location>
</feature>
<evidence type="ECO:0000259" key="3">
    <source>
        <dbReference type="PROSITE" id="PS50888"/>
    </source>
</evidence>
<dbReference type="Gene3D" id="4.10.280.10">
    <property type="entry name" value="Helix-loop-helix DNA-binding domain"/>
    <property type="match status" value="1"/>
</dbReference>
<dbReference type="InterPro" id="IPR036638">
    <property type="entry name" value="HLH_DNA-bd_sf"/>
</dbReference>
<dbReference type="Pfam" id="PF00010">
    <property type="entry name" value="HLH"/>
    <property type="match status" value="1"/>
</dbReference>
<dbReference type="PROSITE" id="PS50888">
    <property type="entry name" value="BHLH"/>
    <property type="match status" value="1"/>
</dbReference>
<proteinExistence type="predicted"/>
<name>A0A9W6YVK1_AMBMO</name>